<dbReference type="InterPro" id="IPR027652">
    <property type="entry name" value="PRP8"/>
</dbReference>
<evidence type="ECO:0000256" key="4">
    <source>
        <dbReference type="ARBA" id="ARBA00022884"/>
    </source>
</evidence>
<dbReference type="InterPro" id="IPR021983">
    <property type="entry name" value="PRP8_domainIV"/>
</dbReference>
<dbReference type="GO" id="GO:0005682">
    <property type="term" value="C:U5 snRNP"/>
    <property type="evidence" value="ECO:0000318"/>
    <property type="project" value="GO_Central"/>
</dbReference>
<dbReference type="GO" id="GO:0008237">
    <property type="term" value="F:metallopeptidase activity"/>
    <property type="evidence" value="ECO:0007669"/>
    <property type="project" value="InterPro"/>
</dbReference>
<dbReference type="GO" id="GO:0000974">
    <property type="term" value="C:Prp19 complex"/>
    <property type="evidence" value="ECO:0007669"/>
    <property type="project" value="UniProtKB-ARBA"/>
</dbReference>
<dbReference type="FunCoup" id="A9V3E3">
    <property type="interactions" value="1559"/>
</dbReference>
<dbReference type="GO" id="GO:0097157">
    <property type="term" value="F:pre-mRNA intronic binding"/>
    <property type="evidence" value="ECO:0000318"/>
    <property type="project" value="GO_Central"/>
</dbReference>
<evidence type="ECO:0000256" key="7">
    <source>
        <dbReference type="SAM" id="MobiDB-lite"/>
    </source>
</evidence>
<dbReference type="GO" id="GO:0000393">
    <property type="term" value="P:spliceosomal conformational changes to generate catalytic conformation"/>
    <property type="evidence" value="ECO:0007669"/>
    <property type="project" value="UniProtKB-ARBA"/>
</dbReference>
<dbReference type="eggNOG" id="KOG1795">
    <property type="taxonomic scope" value="Eukaryota"/>
</dbReference>
<protein>
    <recommendedName>
        <fullName evidence="8">MPN domain-containing protein</fullName>
    </recommendedName>
</protein>
<dbReference type="InterPro" id="IPR019582">
    <property type="entry name" value="RRM_spliceosomal_PrP8"/>
</dbReference>
<dbReference type="PROSITE" id="PS50249">
    <property type="entry name" value="MPN"/>
    <property type="match status" value="1"/>
</dbReference>
<evidence type="ECO:0000256" key="6">
    <source>
        <dbReference type="ARBA" id="ARBA00023242"/>
    </source>
</evidence>
<dbReference type="Gene3D" id="3.30.420.230">
    <property type="match status" value="1"/>
</dbReference>
<dbReference type="FunFam" id="3.90.1570.40:FF:000001">
    <property type="entry name" value="Pre-mRNA-processing-splicing factor 8"/>
    <property type="match status" value="1"/>
</dbReference>
<dbReference type="InterPro" id="IPR042516">
    <property type="entry name" value="Prp8_U5-snRNA-bd_sf"/>
</dbReference>
<dbReference type="InterPro" id="IPR037518">
    <property type="entry name" value="MPN"/>
</dbReference>
<dbReference type="PANTHER" id="PTHR11140:SF0">
    <property type="entry name" value="PRE-MRNA-PROCESSING-SPLICING FACTOR 8"/>
    <property type="match status" value="1"/>
</dbReference>
<dbReference type="GO" id="GO:0045292">
    <property type="term" value="P:mRNA cis splicing, via spliceosome"/>
    <property type="evidence" value="ECO:0007669"/>
    <property type="project" value="UniProtKB-ARBA"/>
</dbReference>
<sequence length="2325" mass="271486">MAFNAGASGMPPTPPSDEQLEAKARKWRQLQSKRYSEKRKFGFVDTQKQEYPPSVIRTIIRDHGDMSSRKFRHDKRVYLGSLKYMPHAVLKLLENMPMPWEQIREVPILYHVTGAITFVNEVPFVIEPVYIAQWGTMWIMMRREKRDRRHFKRMRFPPFDDEEPPLDYGDNVQDVPPLDAIQMELDEEEDAPVYEWFYDHKPLLDTGLVNGETYRKWTLPLPIMSNLQRLAGQLLSDLTDNNYFYLFDLKSFFTAKALNFAIPGGPKFEPRFRDDGITDDDWNEFNDINKIIIRHHIRSEYRIAFPYLYNNMPREVHLAKYHSPTVVFIKSDDPDQPAFYYDPIINPIANRQANNLDEIEPEDEEFILPDEVEPFLAETPLYTENTANGITLLWAPRPFNLRSGFTRRAQDVPLVNTWYQEHCPTGQPVKVRVSYQKMLKIFVLNSLKARPPKPCKKRSLFRSFKQTKFFQMTRLDWVEAGLQVCRQGHNMLNLLIHRKQLNYLHLDFNFNLKPVKTLTTKERKKSRFGNAFHLMREILRLTKLVVDSHVQYRLGNVDAFQLADGLQYTFAHVGQLTGMYRYKYKLMRQIRMTKDLKHIIYYRFNTGPVGKGPGVGFWAPGWRVWLFFLRGIVPLLERWLGNLLARQFEGRVSKAVAKTVTKQRVESHFDLELRASVMHDILDMMPEGMKANKARVIMQHLSEAWRCFKANIPWKVPGLPTPIENMILRYVKSKADWWTNTAHYNRERIRRGATVDKTVCKKNLGRLTRLHLKAEQERQHNYLKDGPYVSAEEAVAIYTTTVHWLESRRFKHIPFPPLTYKHDTKLLILALERLREAYSVKNRLNASQREELGLIEAAYDNPHEALMRIKRHLLTQRAFKEVGIEFMDMYSHLVPVYDVEPLEKITDAYLDQYLWYEADKRKLFPSWVKPSDTEPPPLLVYKWCQGVNNLQDVWETAEGECNVMMETSLERIYEKMDLTLLNRLLRLVVDQNVADYMTAKNNIVINFKDMNHTNSYGLIRGLQFASFIVQYYGLVIDLLVLGLNRASEMAGPPHLPNDFLTFQDVATETSHPIRLYSRYIDRIHMFFRFTAEEARDLIQRYLTEHPDPNNENIVGYNNKKCWPRDARMRLMKHDVNLGRAVFWDIKNRLPRSLTTIEWENSFCSVYSKDNPNLLFNMCGFDVRILPKLRAQAHDFKHQDGVWNLQHEITKERTAQAFLRVDEDSLQKFHNRIRQVLMSSGSTTFTKIINKWNTALIGLMTYYREAVVNTQELLDLLVKCENKIQTRVKIGLNSKMPSRFPPVVFYCPKELGGLGMLSMGHVLIPQSDLRWSKQTDVGITHFRSGMSHDEDQLIPNLYRYLQPWESEFIDSQRVWAEFALKRQEANAQNRRLTLEDLEDSWDRGIPRINTLFQKDRHTLAYDKGWRVRTEFKMYQVLRNNPFWWTHQRHDGKLWNLNNYRTDMIQALGGVEGILEHTLFKGTYFPTWEGLFWEKASGFEESMKYKKLTNAQRAGLNQIPNRRFTLWWSPTINRANVYVGFQVQLDLTGIFMHGKIPTLKISLIQIFRAHLWQKIHESVVMDLCQVFDQELDALEIDTVQKETIHPRKSYKMNSSCADVLLFAAQKWPISKPSLLADPKDQMDMITSDRYWLDVQLRWGDYDSHDVERYARAKFLDYTTDNQSIYPSPTGVLIALDLAYNLHSAYGNWFPGCKILMQQAMAKIMKANPALYVLRERVRKGLQLYSSEPTEPYLSSQNYGELFSNQIIWFVDDTNVYRVTIHKTFEGNLTTKPINGAIFIFNPRTGQLFLKIIHTSVWAGQKRLSQLAKWKTAEEVAALIRSLPEEEQPKQIICTRKGMLDPLEVHMLDFPNVVIKGSELSLPFQACLKVEKFGDLILKATEPQMVLFNLYDDWLRNISAYTAFSRLILILRALHVNVDKAKIILKPDKTTVTEPHHIWPTLSDEEWIRCEVALKDLILADYGKKNNVNTTSLTQSEIRDIILGMEISAPSQQRQEIAEIEKQTREQSALTATTTKSTNVHGDEMIVTTTSNYERSVFSSKTDWRVRAISATNLPLRTKHIYVPDHDITESGYTYVLPKNILTKFISISDLRTQIAGYMFGVSPPDNPQVKEIRCIVMVPQTGTHQMVDLPNQLPEHEYLEELEPLGWIHTQPNELPQLSPIDITTHAKIMADNESWELDKTCIMTCSFTPGSVSLSAYKLTPGGFEWGRNNKDTKSPNPQGYSPSHYDKVQMLLSDRFLGFFMTPVESSWNFNFIGVKHKASMRYTLQLANPKEFYHEVHRPSHFLQFSKIEEEDGTDGADREDMFS</sequence>
<evidence type="ECO:0000313" key="10">
    <source>
        <dbReference type="Proteomes" id="UP000001357"/>
    </source>
</evidence>
<dbReference type="Pfam" id="PF01398">
    <property type="entry name" value="JAB"/>
    <property type="match status" value="1"/>
</dbReference>
<dbReference type="CDD" id="cd08056">
    <property type="entry name" value="MPN_PRP8"/>
    <property type="match status" value="1"/>
</dbReference>
<accession>A9V3E3</accession>
<dbReference type="GO" id="GO:0017070">
    <property type="term" value="F:U6 snRNA binding"/>
    <property type="evidence" value="ECO:0000318"/>
    <property type="project" value="GO_Central"/>
</dbReference>
<dbReference type="InterPro" id="IPR012592">
    <property type="entry name" value="PROCN"/>
</dbReference>
<dbReference type="KEGG" id="mbr:MONBRDRAFT_9515"/>
<evidence type="ECO:0000259" key="8">
    <source>
        <dbReference type="PROSITE" id="PS50249"/>
    </source>
</evidence>
<dbReference type="Pfam" id="PF10596">
    <property type="entry name" value="U6-snRNA_bdg"/>
    <property type="match status" value="1"/>
</dbReference>
<dbReference type="InterPro" id="IPR012591">
    <property type="entry name" value="PRO8NT"/>
</dbReference>
<dbReference type="InterPro" id="IPR012337">
    <property type="entry name" value="RNaseH-like_sf"/>
</dbReference>
<dbReference type="InterPro" id="IPR019581">
    <property type="entry name" value="Prp8_U5-snRNA-bd"/>
</dbReference>
<dbReference type="InterPro" id="IPR043172">
    <property type="entry name" value="Prp8_domainIV_palm"/>
</dbReference>
<comment type="subcellular location">
    <subcellularLocation>
        <location evidence="1">Nucleus</location>
    </subcellularLocation>
</comment>
<keyword evidence="6" id="KW-0539">Nucleus</keyword>
<dbReference type="GO" id="GO:0071013">
    <property type="term" value="C:catalytic step 2 spliceosome"/>
    <property type="evidence" value="ECO:0000318"/>
    <property type="project" value="GO_Central"/>
</dbReference>
<dbReference type="Pfam" id="PF08083">
    <property type="entry name" value="PROCN"/>
    <property type="match status" value="1"/>
</dbReference>
<dbReference type="InterPro" id="IPR043173">
    <property type="entry name" value="Prp8_domainIV_fingers"/>
</dbReference>
<dbReference type="STRING" id="81824.A9V3E3"/>
<organism evidence="9 10">
    <name type="scientific">Monosiga brevicollis</name>
    <name type="common">Choanoflagellate</name>
    <dbReference type="NCBI Taxonomy" id="81824"/>
    <lineage>
        <taxon>Eukaryota</taxon>
        <taxon>Choanoflagellata</taxon>
        <taxon>Craspedida</taxon>
        <taxon>Salpingoecidae</taxon>
        <taxon>Monosiga</taxon>
    </lineage>
</organism>
<dbReference type="FunFam" id="3.30.43.40:FF:000001">
    <property type="entry name" value="Pre-mRNA-processing-splicing factor 8"/>
    <property type="match status" value="1"/>
</dbReference>
<dbReference type="Pfam" id="PF12134">
    <property type="entry name" value="PRP8_domainIV"/>
    <property type="match status" value="1"/>
</dbReference>
<dbReference type="GeneID" id="5892411"/>
<dbReference type="FunFam" id="3.40.140.10:FF:000002">
    <property type="entry name" value="Pre-mRNA-processing-splicing factor 8"/>
    <property type="match status" value="1"/>
</dbReference>
<feature type="region of interest" description="Disordered" evidence="7">
    <location>
        <begin position="1"/>
        <end position="24"/>
    </location>
</feature>
<dbReference type="Gene3D" id="1.20.80.40">
    <property type="match status" value="1"/>
</dbReference>
<dbReference type="Pfam" id="PF10598">
    <property type="entry name" value="RRM_4"/>
    <property type="match status" value="1"/>
</dbReference>
<dbReference type="InParanoid" id="A9V3E3"/>
<dbReference type="GO" id="GO:0030619">
    <property type="term" value="F:U1 snRNA binding"/>
    <property type="evidence" value="ECO:0000318"/>
    <property type="project" value="GO_Central"/>
</dbReference>
<dbReference type="Proteomes" id="UP000001357">
    <property type="component" value="Unassembled WGS sequence"/>
</dbReference>
<dbReference type="Pfam" id="PF08084">
    <property type="entry name" value="PROCT"/>
    <property type="match status" value="1"/>
</dbReference>
<keyword evidence="2" id="KW-0507">mRNA processing</keyword>
<evidence type="ECO:0000256" key="5">
    <source>
        <dbReference type="ARBA" id="ARBA00023187"/>
    </source>
</evidence>
<dbReference type="PANTHER" id="PTHR11140">
    <property type="entry name" value="PRE-MRNA SPLICING FACTOR PRP8"/>
    <property type="match status" value="1"/>
</dbReference>
<dbReference type="Pfam" id="PF08082">
    <property type="entry name" value="PRO8NT"/>
    <property type="match status" value="1"/>
</dbReference>
<dbReference type="RefSeq" id="XP_001747121.1">
    <property type="nucleotide sequence ID" value="XM_001747069.1"/>
</dbReference>
<dbReference type="InterPro" id="IPR012984">
    <property type="entry name" value="PROCT"/>
</dbReference>
<name>A9V3E3_MONBE</name>
<dbReference type="GO" id="GO:0030623">
    <property type="term" value="F:U5 snRNA binding"/>
    <property type="evidence" value="ECO:0000318"/>
    <property type="project" value="GO_Central"/>
</dbReference>
<dbReference type="SMART" id="SM00232">
    <property type="entry name" value="JAB_MPN"/>
    <property type="match status" value="1"/>
</dbReference>
<dbReference type="InterPro" id="IPR000555">
    <property type="entry name" value="JAMM/MPN+_dom"/>
</dbReference>
<dbReference type="InterPro" id="IPR019580">
    <property type="entry name" value="Prp8_U6-snRNA-bd"/>
</dbReference>
<dbReference type="SUPFAM" id="SSF53098">
    <property type="entry name" value="Ribonuclease H-like"/>
    <property type="match status" value="2"/>
</dbReference>
<dbReference type="CDD" id="cd13838">
    <property type="entry name" value="RNase_H_like_Prp8_IV"/>
    <property type="match status" value="1"/>
</dbReference>
<reference evidence="9 10" key="1">
    <citation type="journal article" date="2008" name="Nature">
        <title>The genome of the choanoflagellate Monosiga brevicollis and the origin of metazoans.</title>
        <authorList>
            <consortium name="JGI Sequencing"/>
            <person name="King N."/>
            <person name="Westbrook M.J."/>
            <person name="Young S.L."/>
            <person name="Kuo A."/>
            <person name="Abedin M."/>
            <person name="Chapman J."/>
            <person name="Fairclough S."/>
            <person name="Hellsten U."/>
            <person name="Isogai Y."/>
            <person name="Letunic I."/>
            <person name="Marr M."/>
            <person name="Pincus D."/>
            <person name="Putnam N."/>
            <person name="Rokas A."/>
            <person name="Wright K.J."/>
            <person name="Zuzow R."/>
            <person name="Dirks W."/>
            <person name="Good M."/>
            <person name="Goodstein D."/>
            <person name="Lemons D."/>
            <person name="Li W."/>
            <person name="Lyons J.B."/>
            <person name="Morris A."/>
            <person name="Nichols S."/>
            <person name="Richter D.J."/>
            <person name="Salamov A."/>
            <person name="Bork P."/>
            <person name="Lim W.A."/>
            <person name="Manning G."/>
            <person name="Miller W.T."/>
            <person name="McGinnis W."/>
            <person name="Shapiro H."/>
            <person name="Tjian R."/>
            <person name="Grigoriev I.V."/>
            <person name="Rokhsar D."/>
        </authorList>
    </citation>
    <scope>NUCLEOTIDE SEQUENCE [LARGE SCALE GENOMIC DNA]</scope>
    <source>
        <strain evidence="10">MX1 / ATCC 50154</strain>
    </source>
</reference>
<dbReference type="FunFam" id="1.20.80.40:FF:000001">
    <property type="entry name" value="Pre-mRNA-processing-splicing factor 8"/>
    <property type="match status" value="1"/>
</dbReference>
<dbReference type="FunFam" id="3.30.420.230:FF:000001">
    <property type="entry name" value="Pre-mRNA-processing-splicing factor 8"/>
    <property type="match status" value="1"/>
</dbReference>
<evidence type="ECO:0000256" key="1">
    <source>
        <dbReference type="ARBA" id="ARBA00004123"/>
    </source>
</evidence>
<evidence type="ECO:0000256" key="3">
    <source>
        <dbReference type="ARBA" id="ARBA00022728"/>
    </source>
</evidence>
<dbReference type="Gene3D" id="3.30.43.40">
    <property type="entry name" value="Pre-mRNA-processing-splicing factor 8, U5-snRNA-binding domain"/>
    <property type="match status" value="1"/>
</dbReference>
<dbReference type="GO" id="GO:0030620">
    <property type="term" value="F:U2 snRNA binding"/>
    <property type="evidence" value="ECO:0000318"/>
    <property type="project" value="GO_Central"/>
</dbReference>
<gene>
    <name evidence="9" type="ORF">MONBRDRAFT_9515</name>
</gene>
<dbReference type="Gene3D" id="3.40.140.10">
    <property type="entry name" value="Cytidine Deaminase, domain 2"/>
    <property type="match status" value="1"/>
</dbReference>
<dbReference type="Gene3D" id="3.90.1570.40">
    <property type="match status" value="1"/>
</dbReference>
<dbReference type="Pfam" id="PF10597">
    <property type="entry name" value="U5_2-snRNA_bdg"/>
    <property type="match status" value="1"/>
</dbReference>
<keyword evidence="4" id="KW-0694">RNA-binding</keyword>
<evidence type="ECO:0000256" key="2">
    <source>
        <dbReference type="ARBA" id="ARBA00022664"/>
    </source>
</evidence>
<keyword evidence="3" id="KW-0747">Spliceosome</keyword>
<feature type="domain" description="MPN" evidence="8">
    <location>
        <begin position="2091"/>
        <end position="2222"/>
    </location>
</feature>
<dbReference type="GO" id="GO:0000244">
    <property type="term" value="P:spliceosomal tri-snRNP complex assembly"/>
    <property type="evidence" value="ECO:0000318"/>
    <property type="project" value="GO_Central"/>
</dbReference>
<keyword evidence="5" id="KW-0508">mRNA splicing</keyword>
<proteinExistence type="predicted"/>
<dbReference type="OMA" id="ANKWNTS"/>
<keyword evidence="10" id="KW-1185">Reference proteome</keyword>
<evidence type="ECO:0000313" key="9">
    <source>
        <dbReference type="EMBL" id="EDQ88045.1"/>
    </source>
</evidence>
<dbReference type="EMBL" id="CH991556">
    <property type="protein sequence ID" value="EDQ88045.1"/>
    <property type="molecule type" value="Genomic_DNA"/>
</dbReference>